<dbReference type="OrthoDB" id="5782755at2759"/>
<reference evidence="6" key="1">
    <citation type="submission" date="2020-10" db="EMBL/GenBank/DDBJ databases">
        <authorList>
            <person name="Kikuchi T."/>
        </authorList>
    </citation>
    <scope>NUCLEOTIDE SEQUENCE</scope>
    <source>
        <strain evidence="6">NKZ352</strain>
    </source>
</reference>
<dbReference type="SUPFAM" id="SSF49785">
    <property type="entry name" value="Galactose-binding domain-like"/>
    <property type="match status" value="1"/>
</dbReference>
<dbReference type="EMBL" id="CAJGYM010000001">
    <property type="protein sequence ID" value="CAD6184719.1"/>
    <property type="molecule type" value="Genomic_DNA"/>
</dbReference>
<keyword evidence="4" id="KW-0720">Serine protease</keyword>
<evidence type="ECO:0000256" key="1">
    <source>
        <dbReference type="ARBA" id="ARBA00005325"/>
    </source>
</evidence>
<dbReference type="InterPro" id="IPR008979">
    <property type="entry name" value="Galactose-bd-like_sf"/>
</dbReference>
<dbReference type="PROSITE" id="PS51829">
    <property type="entry name" value="P_HOMO_B"/>
    <property type="match status" value="1"/>
</dbReference>
<evidence type="ECO:0000256" key="4">
    <source>
        <dbReference type="ARBA" id="ARBA00022825"/>
    </source>
</evidence>
<gene>
    <name evidence="6" type="ORF">CAUJ_LOCUS638</name>
</gene>
<proteinExistence type="inferred from homology"/>
<evidence type="ECO:0000256" key="3">
    <source>
        <dbReference type="ARBA" id="ARBA00022801"/>
    </source>
</evidence>
<keyword evidence="2" id="KW-0645">Protease</keyword>
<dbReference type="GO" id="GO:0005802">
    <property type="term" value="C:trans-Golgi network"/>
    <property type="evidence" value="ECO:0007669"/>
    <property type="project" value="TreeGrafter"/>
</dbReference>
<feature type="domain" description="P/Homo B" evidence="5">
    <location>
        <begin position="1"/>
        <end position="71"/>
    </location>
</feature>
<name>A0A8S1GNE3_9PELO</name>
<dbReference type="Pfam" id="PF01483">
    <property type="entry name" value="P_proprotein"/>
    <property type="match status" value="1"/>
</dbReference>
<keyword evidence="3" id="KW-0378">Hydrolase</keyword>
<evidence type="ECO:0000259" key="5">
    <source>
        <dbReference type="PROSITE" id="PS51829"/>
    </source>
</evidence>
<dbReference type="Proteomes" id="UP000835052">
    <property type="component" value="Unassembled WGS sequence"/>
</dbReference>
<dbReference type="Gene3D" id="2.60.120.260">
    <property type="entry name" value="Galactose-binding domain-like"/>
    <property type="match status" value="1"/>
</dbReference>
<comment type="similarity">
    <text evidence="1">Belongs to the peptidase S8 family. Furin subfamily.</text>
</comment>
<evidence type="ECO:0000313" key="6">
    <source>
        <dbReference type="EMBL" id="CAD6184719.1"/>
    </source>
</evidence>
<dbReference type="GO" id="GO:0000139">
    <property type="term" value="C:Golgi membrane"/>
    <property type="evidence" value="ECO:0007669"/>
    <property type="project" value="TreeGrafter"/>
</dbReference>
<dbReference type="GO" id="GO:0004252">
    <property type="term" value="F:serine-type endopeptidase activity"/>
    <property type="evidence" value="ECO:0007669"/>
    <property type="project" value="InterPro"/>
</dbReference>
<accession>A0A8S1GNE3</accession>
<dbReference type="PANTHER" id="PTHR42884:SF14">
    <property type="entry name" value="NEUROENDOCRINE CONVERTASE 1"/>
    <property type="match status" value="1"/>
</dbReference>
<evidence type="ECO:0000256" key="2">
    <source>
        <dbReference type="ARBA" id="ARBA00022670"/>
    </source>
</evidence>
<dbReference type="PANTHER" id="PTHR42884">
    <property type="entry name" value="PROPROTEIN CONVERTASE SUBTILISIN/KEXIN-RELATED"/>
    <property type="match status" value="1"/>
</dbReference>
<comment type="caution">
    <text evidence="6">The sequence shown here is derived from an EMBL/GenBank/DDBJ whole genome shotgun (WGS) entry which is preliminary data.</text>
</comment>
<keyword evidence="7" id="KW-1185">Reference proteome</keyword>
<organism evidence="6 7">
    <name type="scientific">Caenorhabditis auriculariae</name>
    <dbReference type="NCBI Taxonomy" id="2777116"/>
    <lineage>
        <taxon>Eukaryota</taxon>
        <taxon>Metazoa</taxon>
        <taxon>Ecdysozoa</taxon>
        <taxon>Nematoda</taxon>
        <taxon>Chromadorea</taxon>
        <taxon>Rhabditida</taxon>
        <taxon>Rhabditina</taxon>
        <taxon>Rhabditomorpha</taxon>
        <taxon>Rhabditoidea</taxon>
        <taxon>Rhabditidae</taxon>
        <taxon>Peloderinae</taxon>
        <taxon>Caenorhabditis</taxon>
    </lineage>
</organism>
<sequence length="71" mass="7791">MGTVSELLAPRRADDSLDGLRDWTFVSVHFWGEPSLGSWQLTILNGAPAANNSGPMKLIVRGTKRNPDQLQ</sequence>
<protein>
    <recommendedName>
        <fullName evidence="5">P/Homo B domain-containing protein</fullName>
    </recommendedName>
</protein>
<dbReference type="AlphaFoldDB" id="A0A8S1GNE3"/>
<dbReference type="GO" id="GO:0016485">
    <property type="term" value="P:protein processing"/>
    <property type="evidence" value="ECO:0007669"/>
    <property type="project" value="TreeGrafter"/>
</dbReference>
<evidence type="ECO:0000313" key="7">
    <source>
        <dbReference type="Proteomes" id="UP000835052"/>
    </source>
</evidence>
<dbReference type="InterPro" id="IPR002884">
    <property type="entry name" value="P_dom"/>
</dbReference>